<reference evidence="2" key="1">
    <citation type="journal article" date="2016" name="Proc. Natl. Acad. Sci. U.S.A.">
        <title>Chromosome-level assembly of Arabidopsis thaliana Ler reveals the extent of translocation and inversion polymorphisms.</title>
        <authorList>
            <person name="Zapata L."/>
            <person name="Ding J."/>
            <person name="Willing E.M."/>
            <person name="Hartwig B."/>
            <person name="Bezdan D."/>
            <person name="Jiao W.B."/>
            <person name="Patel V."/>
            <person name="Velikkakam James G."/>
            <person name="Koornneef M."/>
            <person name="Ossowski S."/>
            <person name="Schneeberger K."/>
        </authorList>
    </citation>
    <scope>NUCLEOTIDE SEQUENCE [LARGE SCALE GENOMIC DNA]</scope>
    <source>
        <strain evidence="2">cv. Landsberg erecta</strain>
    </source>
</reference>
<dbReference type="Proteomes" id="UP000078284">
    <property type="component" value="Chromosome 1"/>
</dbReference>
<gene>
    <name evidence="1" type="ordered locus">AXX17_At1g00500</name>
</gene>
<organism evidence="1 2">
    <name type="scientific">Arabidopsis thaliana</name>
    <name type="common">Mouse-ear cress</name>
    <dbReference type="NCBI Taxonomy" id="3702"/>
    <lineage>
        <taxon>Eukaryota</taxon>
        <taxon>Viridiplantae</taxon>
        <taxon>Streptophyta</taxon>
        <taxon>Embryophyta</taxon>
        <taxon>Tracheophyta</taxon>
        <taxon>Spermatophyta</taxon>
        <taxon>Magnoliopsida</taxon>
        <taxon>eudicotyledons</taxon>
        <taxon>Gunneridae</taxon>
        <taxon>Pentapetalae</taxon>
        <taxon>rosids</taxon>
        <taxon>malvids</taxon>
        <taxon>Brassicales</taxon>
        <taxon>Brassicaceae</taxon>
        <taxon>Camelineae</taxon>
        <taxon>Arabidopsis</taxon>
    </lineage>
</organism>
<evidence type="ECO:0000313" key="2">
    <source>
        <dbReference type="Proteomes" id="UP000078284"/>
    </source>
</evidence>
<dbReference type="AlphaFoldDB" id="A0A178W1J4"/>
<accession>A0A178W1J4</accession>
<dbReference type="EMBL" id="LUHQ01000001">
    <property type="protein sequence ID" value="OAP12377.1"/>
    <property type="molecule type" value="Genomic_DNA"/>
</dbReference>
<protein>
    <submittedName>
        <fullName evidence="1">Uncharacterized protein</fullName>
    </submittedName>
</protein>
<evidence type="ECO:0000313" key="1">
    <source>
        <dbReference type="EMBL" id="OAP12377.1"/>
    </source>
</evidence>
<proteinExistence type="predicted"/>
<name>A0A178W1J4_ARATH</name>
<comment type="caution">
    <text evidence="1">The sequence shown here is derived from an EMBL/GenBank/DDBJ whole genome shotgun (WGS) entry which is preliminary data.</text>
</comment>
<sequence>MDVTESAVAEILKLTRDRAKAPNHAMSLVPGGVAVPFFYCRNSGAGLVYFTSALSLYSLGT</sequence>